<keyword evidence="5" id="KW-0547">Nucleotide-binding</keyword>
<name>A0ABZ2FME5_9PSED</name>
<dbReference type="NCBIfam" id="NF008453">
    <property type="entry name" value="PRK11308.1"/>
    <property type="match status" value="2"/>
</dbReference>
<evidence type="ECO:0000256" key="7">
    <source>
        <dbReference type="ARBA" id="ARBA00023136"/>
    </source>
</evidence>
<evidence type="ECO:0000259" key="10">
    <source>
        <dbReference type="PROSITE" id="PS50893"/>
    </source>
</evidence>
<dbReference type="InterPro" id="IPR013563">
    <property type="entry name" value="Oligopep_ABC_C"/>
</dbReference>
<protein>
    <recommendedName>
        <fullName evidence="8">ABC-type dipeptide transporter</fullName>
        <ecNumber evidence="8">7.4.2.9</ecNumber>
    </recommendedName>
</protein>
<proteinExistence type="inferred from homology"/>
<organism evidence="11 12">
    <name type="scientific">Pseudomonas benzopyrenica</name>
    <dbReference type="NCBI Taxonomy" id="2993566"/>
    <lineage>
        <taxon>Bacteria</taxon>
        <taxon>Pseudomonadati</taxon>
        <taxon>Pseudomonadota</taxon>
        <taxon>Gammaproteobacteria</taxon>
        <taxon>Pseudomonadales</taxon>
        <taxon>Pseudomonadaceae</taxon>
        <taxon>Pseudomonas</taxon>
    </lineage>
</organism>
<dbReference type="PANTHER" id="PTHR43297:SF2">
    <property type="entry name" value="DIPEPTIDE TRANSPORT ATP-BINDING PROTEIN DPPD"/>
    <property type="match status" value="1"/>
</dbReference>
<dbReference type="PROSITE" id="PS00211">
    <property type="entry name" value="ABC_TRANSPORTER_1"/>
    <property type="match status" value="2"/>
</dbReference>
<keyword evidence="6 11" id="KW-0067">ATP-binding</keyword>
<dbReference type="InterPro" id="IPR003593">
    <property type="entry name" value="AAA+_ATPase"/>
</dbReference>
<dbReference type="Pfam" id="PF08352">
    <property type="entry name" value="oligo_HPY"/>
    <property type="match status" value="2"/>
</dbReference>
<dbReference type="InterPro" id="IPR027417">
    <property type="entry name" value="P-loop_NTPase"/>
</dbReference>
<evidence type="ECO:0000256" key="4">
    <source>
        <dbReference type="ARBA" id="ARBA00022475"/>
    </source>
</evidence>
<sequence>MTPVLEIRDLEILVEGEEGTRQAVSRLGLAIARGETFALVGESGSGKSVTALSLLRLLPPSLGITRGVALLAGTDLHRLPERRLRELRGGRVGTIFQEPATSLNPVMRIGEQIEETLRAHTPLRGAAARARVVDWLRRVGIPEPERRIDDYPFQFSGGQKQRIMIALALAAEPDLLIADEPTTALDVTVQAQILTLLADIQRELGMAILLITHDLAVVRQVADHVALMRHGAIVESAPAAEFFQAPRHPYARELFAAIPTFAKRGQTLAGSPRTLPERQPGDRLLEVRDLAVHYPLRRGAWGRTRDWVKAVDGVSFDLHAGETLALLGESGCGKTTTGKALLRLLDGPHIGGSARLGGEELLTADRRTLQRLRRRIQIVFQDPFASLDPRMRIGATLEQGLLALRSELDAAERQRRAAALVERVGLPGDTLQRFPHEFSGGQRQRIAIARALIVEPQVLVCDEPTSALDVSVQAQILDLLRELQAERGLAYLFITHNFGVVEYLADRIAVMDGGRIVEQGSAEQVLRAPAHAMTQRLLAAVPRLDFGTSP</sequence>
<dbReference type="PANTHER" id="PTHR43297">
    <property type="entry name" value="OLIGOPEPTIDE TRANSPORT ATP-BINDING PROTEIN APPD"/>
    <property type="match status" value="1"/>
</dbReference>
<evidence type="ECO:0000256" key="1">
    <source>
        <dbReference type="ARBA" id="ARBA00004417"/>
    </source>
</evidence>
<dbReference type="InterPro" id="IPR050388">
    <property type="entry name" value="ABC_Ni/Peptide_Import"/>
</dbReference>
<evidence type="ECO:0000256" key="5">
    <source>
        <dbReference type="ARBA" id="ARBA00022741"/>
    </source>
</evidence>
<feature type="domain" description="ABC transporter" evidence="10">
    <location>
        <begin position="7"/>
        <end position="255"/>
    </location>
</feature>
<dbReference type="PROSITE" id="PS50893">
    <property type="entry name" value="ABC_TRANSPORTER_2"/>
    <property type="match status" value="2"/>
</dbReference>
<keyword evidence="3" id="KW-0813">Transport</keyword>
<dbReference type="Gene3D" id="3.40.50.300">
    <property type="entry name" value="P-loop containing nucleotide triphosphate hydrolases"/>
    <property type="match status" value="2"/>
</dbReference>
<accession>A0ABZ2FME5</accession>
<evidence type="ECO:0000313" key="12">
    <source>
        <dbReference type="Proteomes" id="UP001372714"/>
    </source>
</evidence>
<comment type="catalytic activity">
    <reaction evidence="9">
        <text>a dipeptide(out) + ATP + H2O = a dipeptide(in) + ADP + phosphate + H(+)</text>
        <dbReference type="Rhea" id="RHEA:23120"/>
        <dbReference type="ChEBI" id="CHEBI:15377"/>
        <dbReference type="ChEBI" id="CHEBI:15378"/>
        <dbReference type="ChEBI" id="CHEBI:30616"/>
        <dbReference type="ChEBI" id="CHEBI:43474"/>
        <dbReference type="ChEBI" id="CHEBI:90799"/>
        <dbReference type="ChEBI" id="CHEBI:456216"/>
        <dbReference type="EC" id="7.4.2.9"/>
    </reaction>
</comment>
<dbReference type="NCBIfam" id="NF007739">
    <property type="entry name" value="PRK10419.1"/>
    <property type="match status" value="2"/>
</dbReference>
<dbReference type="RefSeq" id="WP_338544639.1">
    <property type="nucleotide sequence ID" value="NZ_CP145723.1"/>
</dbReference>
<keyword evidence="12" id="KW-1185">Reference proteome</keyword>
<dbReference type="SMART" id="SM00382">
    <property type="entry name" value="AAA"/>
    <property type="match status" value="2"/>
</dbReference>
<keyword evidence="4" id="KW-1003">Cell membrane</keyword>
<feature type="domain" description="ABC transporter" evidence="10">
    <location>
        <begin position="285"/>
        <end position="538"/>
    </location>
</feature>
<dbReference type="CDD" id="cd03257">
    <property type="entry name" value="ABC_NikE_OppD_transporters"/>
    <property type="match status" value="2"/>
</dbReference>
<comment type="similarity">
    <text evidence="2">Belongs to the ABC transporter superfamily.</text>
</comment>
<dbReference type="Pfam" id="PF00005">
    <property type="entry name" value="ABC_tran"/>
    <property type="match status" value="2"/>
</dbReference>
<dbReference type="GO" id="GO:0005524">
    <property type="term" value="F:ATP binding"/>
    <property type="evidence" value="ECO:0007669"/>
    <property type="project" value="UniProtKB-KW"/>
</dbReference>
<evidence type="ECO:0000256" key="8">
    <source>
        <dbReference type="ARBA" id="ARBA00038852"/>
    </source>
</evidence>
<reference evidence="11 12" key="1">
    <citation type="submission" date="2024-02" db="EMBL/GenBank/DDBJ databases">
        <title>The whole genome sequence of Pseudomonas benzopyrenica MLY92.</title>
        <authorList>
            <person name="Liu Y."/>
        </authorList>
    </citation>
    <scope>NUCLEOTIDE SEQUENCE [LARGE SCALE GENOMIC DNA]</scope>
    <source>
        <strain evidence="11 12">MLY92</strain>
    </source>
</reference>
<dbReference type="EMBL" id="CP145723">
    <property type="protein sequence ID" value="WWM64974.1"/>
    <property type="molecule type" value="Genomic_DNA"/>
</dbReference>
<evidence type="ECO:0000256" key="3">
    <source>
        <dbReference type="ARBA" id="ARBA00022448"/>
    </source>
</evidence>
<gene>
    <name evidence="11" type="ORF">V6W80_14685</name>
</gene>
<dbReference type="Proteomes" id="UP001372714">
    <property type="component" value="Chromosome"/>
</dbReference>
<dbReference type="InterPro" id="IPR003439">
    <property type="entry name" value="ABC_transporter-like_ATP-bd"/>
</dbReference>
<dbReference type="SUPFAM" id="SSF52540">
    <property type="entry name" value="P-loop containing nucleoside triphosphate hydrolases"/>
    <property type="match status" value="2"/>
</dbReference>
<comment type="subcellular location">
    <subcellularLocation>
        <location evidence="1">Cell inner membrane</location>
        <topology evidence="1">Peripheral membrane protein</topology>
    </subcellularLocation>
</comment>
<evidence type="ECO:0000313" key="11">
    <source>
        <dbReference type="EMBL" id="WWM64974.1"/>
    </source>
</evidence>
<evidence type="ECO:0000256" key="6">
    <source>
        <dbReference type="ARBA" id="ARBA00022840"/>
    </source>
</evidence>
<evidence type="ECO:0000256" key="9">
    <source>
        <dbReference type="ARBA" id="ARBA00047356"/>
    </source>
</evidence>
<dbReference type="EC" id="7.4.2.9" evidence="8"/>
<dbReference type="InterPro" id="IPR017871">
    <property type="entry name" value="ABC_transporter-like_CS"/>
</dbReference>
<keyword evidence="7" id="KW-0472">Membrane</keyword>
<evidence type="ECO:0000256" key="2">
    <source>
        <dbReference type="ARBA" id="ARBA00005417"/>
    </source>
</evidence>